<keyword evidence="11 14" id="KW-0472">Membrane</keyword>
<evidence type="ECO:0000256" key="4">
    <source>
        <dbReference type="ARBA" id="ARBA00012645"/>
    </source>
</evidence>
<evidence type="ECO:0000256" key="11">
    <source>
        <dbReference type="ARBA" id="ARBA00023136"/>
    </source>
</evidence>
<dbReference type="Pfam" id="PF15924">
    <property type="entry name" value="ALG11_N"/>
    <property type="match status" value="1"/>
</dbReference>
<keyword evidence="19" id="KW-1185">Reference proteome</keyword>
<keyword evidence="10 14" id="KW-1133">Transmembrane helix</keyword>
<feature type="domain" description="Glycosyl transferase family 1" evidence="16">
    <location>
        <begin position="305"/>
        <end position="480"/>
    </location>
</feature>
<protein>
    <recommendedName>
        <fullName evidence="5 14">GDP-Man:Man(3)GlcNAc(2)-PP-Dol alpha-1,2-mannosyltransferase</fullName>
        <ecNumber evidence="4 14">2.4.1.131</ecNumber>
    </recommendedName>
</protein>
<evidence type="ECO:0000256" key="13">
    <source>
        <dbReference type="ARBA" id="ARBA00045128"/>
    </source>
</evidence>
<evidence type="ECO:0000256" key="14">
    <source>
        <dbReference type="RuleBase" id="RU367051"/>
    </source>
</evidence>
<dbReference type="InterPro" id="IPR001296">
    <property type="entry name" value="Glyco_trans_1"/>
</dbReference>
<dbReference type="InterPro" id="IPR038013">
    <property type="entry name" value="ALG11"/>
</dbReference>
<name>A0A067QZY2_ZOONE</name>
<reference evidence="18 19" key="1">
    <citation type="journal article" date="2014" name="Nat. Commun.">
        <title>Molecular traces of alternative social organization in a termite genome.</title>
        <authorList>
            <person name="Terrapon N."/>
            <person name="Li C."/>
            <person name="Robertson H.M."/>
            <person name="Ji L."/>
            <person name="Meng X."/>
            <person name="Booth W."/>
            <person name="Chen Z."/>
            <person name="Childers C.P."/>
            <person name="Glastad K.M."/>
            <person name="Gokhale K."/>
            <person name="Gowin J."/>
            <person name="Gronenberg W."/>
            <person name="Hermansen R.A."/>
            <person name="Hu H."/>
            <person name="Hunt B.G."/>
            <person name="Huylmans A.K."/>
            <person name="Khalil S.M."/>
            <person name="Mitchell R.D."/>
            <person name="Munoz-Torres M.C."/>
            <person name="Mustard J.A."/>
            <person name="Pan H."/>
            <person name="Reese J.T."/>
            <person name="Scharf M.E."/>
            <person name="Sun F."/>
            <person name="Vogel H."/>
            <person name="Xiao J."/>
            <person name="Yang W."/>
            <person name="Yang Z."/>
            <person name="Yang Z."/>
            <person name="Zhou J."/>
            <person name="Zhu J."/>
            <person name="Brent C.S."/>
            <person name="Elsik C.G."/>
            <person name="Goodisman M.A."/>
            <person name="Liberles D.A."/>
            <person name="Roe R.M."/>
            <person name="Vargo E.L."/>
            <person name="Vilcinskas A."/>
            <person name="Wang J."/>
            <person name="Bornberg-Bauer E."/>
            <person name="Korb J."/>
            <person name="Zhang G."/>
            <person name="Liebig J."/>
        </authorList>
    </citation>
    <scope>NUCLEOTIDE SEQUENCE [LARGE SCALE GENOMIC DNA]</scope>
    <source>
        <tissue evidence="18">Whole organism</tissue>
    </source>
</reference>
<proteinExistence type="inferred from homology"/>
<dbReference type="Proteomes" id="UP000027135">
    <property type="component" value="Unassembled WGS sequence"/>
</dbReference>
<comment type="catalytic activity">
    <reaction evidence="12 14">
        <text>an alpha-D-Man-(1-&gt;3)-[alpha-D-Man-(1-&gt;6)]-beta-D-Man-(1-&gt;4)-beta-D-GlcNAc-(1-&gt;4)-alpha-D-GlcNAc-diphospho-di-trans,poly-cis-dolichol + 2 GDP-alpha-D-mannose = an alpha-D-Man-(1-&gt;2)-alpha-D-Man-(1-&gt;2)-alpha-D-Man-(1-&gt;3)-[alpha-D-Man-(1-&gt;6)]-beta-D-Man-(1-&gt;4)-beta-D-GlcNAc-(1-&gt;4)-alpha-D-GlcNAc-diphospho-di-trans,poly-cis-dolichol + 2 GDP + 2 H(+)</text>
        <dbReference type="Rhea" id="RHEA:29523"/>
        <dbReference type="Rhea" id="RHEA-COMP:19515"/>
        <dbReference type="Rhea" id="RHEA-COMP:19516"/>
        <dbReference type="ChEBI" id="CHEBI:15378"/>
        <dbReference type="ChEBI" id="CHEBI:57527"/>
        <dbReference type="ChEBI" id="CHEBI:58189"/>
        <dbReference type="ChEBI" id="CHEBI:132511"/>
        <dbReference type="ChEBI" id="CHEBI:132515"/>
        <dbReference type="EC" id="2.4.1.131"/>
    </reaction>
    <physiologicalReaction direction="left-to-right" evidence="12 14">
        <dbReference type="Rhea" id="RHEA:29524"/>
    </physiologicalReaction>
</comment>
<comment type="subcellular location">
    <subcellularLocation>
        <location evidence="1">Endoplasmic reticulum membrane</location>
        <topology evidence="1">Single-pass membrane protein</topology>
    </subcellularLocation>
</comment>
<dbReference type="FunFam" id="3.40.50.2000:FF:000227">
    <property type="entry name" value="Alpha-1,2-mannosyltransferase"/>
    <property type="match status" value="1"/>
</dbReference>
<dbReference type="FunCoup" id="A0A067QZY2">
    <property type="interactions" value="1522"/>
</dbReference>
<sequence>MMSLCSWMLIPLKLFLPAIIAVLLILIVGLPSLIIASRYYCRKKRESLSKDGVLHVGFFHPYCNAGGGGERVLWCAIKALQVRHTHVKIVVYTGDLDASPEEILKRAEKRFNIKLIDPIQFVYLRRRRWVEADMYPYFTLLGQSLGSIVLGTEALTAFIPDLYVDTMGYAFTLPLFKFVGGCNVACYVHYPTITGDMLRRVSGHVIAHNNRPYVARSPFLTAGKLLYYRLFAWLYGWVGRCSDMVMVNSSWTEDHINELWLCSLKTHRVYPPCDVEDMKKLLLSSENSKSQNGAEQQASLKSKTDSKKARNLIKIVSVGQFRPEKDHPLQLRAMYELRQLVPENVWDNIMLVFVGSCRNREDQDRIKDMQDLCKHLSLENNVQFKVNVSYDELKKELQEGTIGLHAMWNEHFGIGVVECMAAGLIMVAHRSGGPLMDIIMESEGSRNGFLAEDETEYAQAIATILKLSSQTRKQIQDAARASVDRFSVEEFEKGFLRAMDPFFRTHSET</sequence>
<evidence type="ECO:0000256" key="1">
    <source>
        <dbReference type="ARBA" id="ARBA00004389"/>
    </source>
</evidence>
<dbReference type="eggNOG" id="KOG1387">
    <property type="taxonomic scope" value="Eukaryota"/>
</dbReference>
<dbReference type="SUPFAM" id="SSF53756">
    <property type="entry name" value="UDP-Glycosyltransferase/glycogen phosphorylase"/>
    <property type="match status" value="1"/>
</dbReference>
<evidence type="ECO:0000256" key="7">
    <source>
        <dbReference type="ARBA" id="ARBA00022679"/>
    </source>
</evidence>
<dbReference type="OrthoDB" id="2276068at2759"/>
<dbReference type="STRING" id="136037.A0A067QZY2"/>
<dbReference type="InterPro" id="IPR031814">
    <property type="entry name" value="ALG11_N"/>
</dbReference>
<feature type="transmembrane region" description="Helical" evidence="14">
    <location>
        <begin position="14"/>
        <end position="36"/>
    </location>
</feature>
<dbReference type="Gene3D" id="3.40.50.2000">
    <property type="entry name" value="Glycogen Phosphorylase B"/>
    <property type="match status" value="1"/>
</dbReference>
<dbReference type="AlphaFoldDB" id="A0A067QZY2"/>
<evidence type="ECO:0000256" key="5">
    <source>
        <dbReference type="ARBA" id="ARBA00022018"/>
    </source>
</evidence>
<dbReference type="UniPathway" id="UPA00378"/>
<dbReference type="EMBL" id="KK852809">
    <property type="protein sequence ID" value="KDR16005.1"/>
    <property type="molecule type" value="Genomic_DNA"/>
</dbReference>
<organism evidence="18 19">
    <name type="scientific">Zootermopsis nevadensis</name>
    <name type="common">Dampwood termite</name>
    <dbReference type="NCBI Taxonomy" id="136037"/>
    <lineage>
        <taxon>Eukaryota</taxon>
        <taxon>Metazoa</taxon>
        <taxon>Ecdysozoa</taxon>
        <taxon>Arthropoda</taxon>
        <taxon>Hexapoda</taxon>
        <taxon>Insecta</taxon>
        <taxon>Pterygota</taxon>
        <taxon>Neoptera</taxon>
        <taxon>Polyneoptera</taxon>
        <taxon>Dictyoptera</taxon>
        <taxon>Blattodea</taxon>
        <taxon>Blattoidea</taxon>
        <taxon>Termitoidae</taxon>
        <taxon>Termopsidae</taxon>
        <taxon>Zootermopsis</taxon>
    </lineage>
</organism>
<evidence type="ECO:0000256" key="2">
    <source>
        <dbReference type="ARBA" id="ARBA00004922"/>
    </source>
</evidence>
<dbReference type="PANTHER" id="PTHR45919:SF1">
    <property type="entry name" value="GDP-MAN:MAN(3)GLCNAC(2)-PP-DOL ALPHA-1,2-MANNOSYLTRANSFERASE"/>
    <property type="match status" value="1"/>
</dbReference>
<evidence type="ECO:0000256" key="3">
    <source>
        <dbReference type="ARBA" id="ARBA00009481"/>
    </source>
</evidence>
<gene>
    <name evidence="18" type="ORF">L798_10355</name>
</gene>
<comment type="function">
    <text evidence="13">GDP-Man:Man(3)GlcNAc(2)-PP-Dol alpha-1,2-mannosyltransferase that operates in the biosynthetic pathway of dolichol-linked oligosaccharides, the glycan precursors employed in protein asparagine (N)-glycosylation. The assembly of dolichol-linked oligosaccharides begins on the cytosolic side of the endoplasmic reticulum membrane and finishes in its lumen. The sequential addition of sugars to dolichol pyrophosphate produces dolichol-linked oligosaccharides containing fourteen sugars, including two GlcNAcs, nine mannoses and three glucoses. Once assembled, the oligosaccharide is transferred from the lipid to nascent proteins by oligosaccharyltransferases. Catalyzes, on the cytoplasmic face of the endoplasmic reticulum, the addition of the fourth and fifth mannose residues to the dolichol-linked oligosaccharide chain, to produce Man(5)GlcNAc(2)-PP-dolichol core oligosaccharide. Man(5)GlcNAc(2)-PP-dolichol is a substrate for ALG3, the following enzyme in the biosynthetic pathway.</text>
</comment>
<feature type="transmembrane region" description="Helical" evidence="14">
    <location>
        <begin position="135"/>
        <end position="159"/>
    </location>
</feature>
<dbReference type="OMA" id="ARLYGWV"/>
<keyword evidence="8 14" id="KW-0812">Transmembrane</keyword>
<evidence type="ECO:0000313" key="19">
    <source>
        <dbReference type="Proteomes" id="UP000027135"/>
    </source>
</evidence>
<dbReference type="EC" id="2.4.1.131" evidence="4 14"/>
<dbReference type="GO" id="GO:0005789">
    <property type="term" value="C:endoplasmic reticulum membrane"/>
    <property type="evidence" value="ECO:0007669"/>
    <property type="project" value="UniProtKB-SubCell"/>
</dbReference>
<evidence type="ECO:0000256" key="6">
    <source>
        <dbReference type="ARBA" id="ARBA00022676"/>
    </source>
</evidence>
<dbReference type="GO" id="GO:0006487">
    <property type="term" value="P:protein N-linked glycosylation"/>
    <property type="evidence" value="ECO:0007669"/>
    <property type="project" value="TreeGrafter"/>
</dbReference>
<feature type="domain" description="ALG11 mannosyltransferase N-terminal" evidence="17">
    <location>
        <begin position="55"/>
        <end position="260"/>
    </location>
</feature>
<evidence type="ECO:0000256" key="9">
    <source>
        <dbReference type="ARBA" id="ARBA00022824"/>
    </source>
</evidence>
<feature type="transmembrane region" description="Helical" evidence="14">
    <location>
        <begin position="171"/>
        <end position="190"/>
    </location>
</feature>
<keyword evidence="6 14" id="KW-0328">Glycosyltransferase</keyword>
<keyword evidence="7 14" id="KW-0808">Transferase</keyword>
<evidence type="ECO:0000259" key="17">
    <source>
        <dbReference type="Pfam" id="PF15924"/>
    </source>
</evidence>
<evidence type="ECO:0000256" key="10">
    <source>
        <dbReference type="ARBA" id="ARBA00022989"/>
    </source>
</evidence>
<dbReference type="CDD" id="cd03806">
    <property type="entry name" value="GT4_ALG11-like"/>
    <property type="match status" value="1"/>
</dbReference>
<feature type="region of interest" description="Disordered" evidence="15">
    <location>
        <begin position="286"/>
        <end position="305"/>
    </location>
</feature>
<evidence type="ECO:0000256" key="8">
    <source>
        <dbReference type="ARBA" id="ARBA00022692"/>
    </source>
</evidence>
<dbReference type="Pfam" id="PF00534">
    <property type="entry name" value="Glycos_transf_1"/>
    <property type="match status" value="1"/>
</dbReference>
<evidence type="ECO:0000256" key="15">
    <source>
        <dbReference type="SAM" id="MobiDB-lite"/>
    </source>
</evidence>
<dbReference type="GO" id="GO:0004377">
    <property type="term" value="F:GDP-Man:Man(3)GlcNAc(2)-PP-Dol alpha-1,2-mannosyltransferase activity"/>
    <property type="evidence" value="ECO:0007669"/>
    <property type="project" value="UniProtKB-UniRule"/>
</dbReference>
<comment type="pathway">
    <text evidence="2 14">Protein modification; protein glycosylation.</text>
</comment>
<feature type="compositionally biased region" description="Polar residues" evidence="15">
    <location>
        <begin position="291"/>
        <end position="301"/>
    </location>
</feature>
<dbReference type="PANTHER" id="PTHR45919">
    <property type="entry name" value="GDP-MAN:MAN(3)GLCNAC(2)-PP-DOL ALPHA-1,2-MANNOSYLTRANSFERASE"/>
    <property type="match status" value="1"/>
</dbReference>
<evidence type="ECO:0000259" key="16">
    <source>
        <dbReference type="Pfam" id="PF00534"/>
    </source>
</evidence>
<evidence type="ECO:0000256" key="12">
    <source>
        <dbReference type="ARBA" id="ARBA00045065"/>
    </source>
</evidence>
<dbReference type="InParanoid" id="A0A067QZY2"/>
<evidence type="ECO:0000313" key="18">
    <source>
        <dbReference type="EMBL" id="KDR16005.1"/>
    </source>
</evidence>
<comment type="similarity">
    <text evidence="3 14">Belongs to the glycosyltransferase group 1 family. Glycosyltransferase 4 subfamily.</text>
</comment>
<keyword evidence="9 14" id="KW-0256">Endoplasmic reticulum</keyword>
<accession>A0A067QZY2</accession>